<keyword evidence="1" id="KW-0812">Transmembrane</keyword>
<dbReference type="PANTHER" id="PTHR23518">
    <property type="entry name" value="C-METHYLTRANSFERASE"/>
    <property type="match status" value="1"/>
</dbReference>
<dbReference type="GO" id="GO:0022857">
    <property type="term" value="F:transmembrane transporter activity"/>
    <property type="evidence" value="ECO:0007669"/>
    <property type="project" value="InterPro"/>
</dbReference>
<dbReference type="Pfam" id="PF07690">
    <property type="entry name" value="MFS_1"/>
    <property type="match status" value="1"/>
</dbReference>
<reference evidence="4" key="1">
    <citation type="submission" date="2015-10" db="EMBL/GenBank/DDBJ databases">
        <authorList>
            <person name="Lehtovirta-Morley L.E."/>
            <person name="Vieille C."/>
        </authorList>
    </citation>
    <scope>NUCLEOTIDE SEQUENCE [LARGE SCALE GENOMIC DNA]</scope>
</reference>
<dbReference type="Gene3D" id="1.20.1250.20">
    <property type="entry name" value="MFS general substrate transporter like domains"/>
    <property type="match status" value="1"/>
</dbReference>
<protein>
    <submittedName>
        <fullName evidence="3">Major facilitator superfamily transporter</fullName>
    </submittedName>
</protein>
<feature type="transmembrane region" description="Helical" evidence="1">
    <location>
        <begin position="268"/>
        <end position="285"/>
    </location>
</feature>
<dbReference type="InterPro" id="IPR011701">
    <property type="entry name" value="MFS"/>
</dbReference>
<gene>
    <name evidence="3" type="ORF">NDEV_0040</name>
</gene>
<evidence type="ECO:0000313" key="4">
    <source>
        <dbReference type="Proteomes" id="UP000196239"/>
    </source>
</evidence>
<dbReference type="PANTHER" id="PTHR23518:SF2">
    <property type="entry name" value="MAJOR FACILITATOR SUPERFAMILY TRANSPORTER"/>
    <property type="match status" value="1"/>
</dbReference>
<proteinExistence type="predicted"/>
<feature type="transmembrane region" description="Helical" evidence="1">
    <location>
        <begin position="12"/>
        <end position="34"/>
    </location>
</feature>
<evidence type="ECO:0000256" key="1">
    <source>
        <dbReference type="SAM" id="Phobius"/>
    </source>
</evidence>
<feature type="transmembrane region" description="Helical" evidence="1">
    <location>
        <begin position="387"/>
        <end position="408"/>
    </location>
</feature>
<dbReference type="SUPFAM" id="SSF103473">
    <property type="entry name" value="MFS general substrate transporter"/>
    <property type="match status" value="1"/>
</dbReference>
<feature type="transmembrane region" description="Helical" evidence="1">
    <location>
        <begin position="40"/>
        <end position="59"/>
    </location>
</feature>
<feature type="transmembrane region" description="Helical" evidence="1">
    <location>
        <begin position="306"/>
        <end position="323"/>
    </location>
</feature>
<dbReference type="InterPro" id="IPR020846">
    <property type="entry name" value="MFS_dom"/>
</dbReference>
<accession>A0A128A0D9</accession>
<dbReference type="AlphaFoldDB" id="A0A128A0D9"/>
<feature type="transmembrane region" description="Helical" evidence="1">
    <location>
        <begin position="160"/>
        <end position="178"/>
    </location>
</feature>
<evidence type="ECO:0000313" key="3">
    <source>
        <dbReference type="EMBL" id="CUR50805.1"/>
    </source>
</evidence>
<sequence length="425" mass="47187">MQLQNKRWMWYLLPAQITAQGLSTVIPLYVIFLGGDIGEVAIISALQNGAIAIGSLAWGRIIDRFHSKRPILVLSFFFVLLCSLGMYFTSSVYILYGLAIVLGFFMVARSPVTQLLVMESVQKNLWSWLFARTSIISTLGMLVSMIIGTVGSFYFDLRPYFLICAVSSGIAMVLSTSVRGDGIQLERSSIAHSLHGLRYSISHHHFVFPKILEAYDFRHIIILFKGKISNEIGIFYLASFFFYFGSNMYFTAWTPFLKNQNFSNADVFLNYTIQMITMLLVFFIAPKIISRFGEERSTILAHIPRILAVMIPAISLLSMVGTLGFPVTITSSCLMVIAFSIFSTSSSVIFFKSIPQGFEGKYLGVNSAVTGVGIFAGSLVTGELTKIVGYAAMFLSASAILVVSLVLYQAYFRYKLSHNSLDVTG</sequence>
<feature type="transmembrane region" description="Helical" evidence="1">
    <location>
        <begin position="129"/>
        <end position="154"/>
    </location>
</feature>
<keyword evidence="1" id="KW-1133">Transmembrane helix</keyword>
<dbReference type="PROSITE" id="PS50850">
    <property type="entry name" value="MFS"/>
    <property type="match status" value="1"/>
</dbReference>
<feature type="domain" description="Major facilitator superfamily (MFS) profile" evidence="2">
    <location>
        <begin position="1"/>
        <end position="416"/>
    </location>
</feature>
<name>A0A128A0D9_9ARCH</name>
<feature type="transmembrane region" description="Helical" evidence="1">
    <location>
        <begin position="329"/>
        <end position="351"/>
    </location>
</feature>
<dbReference type="Proteomes" id="UP000196239">
    <property type="component" value="Chromosome 1"/>
</dbReference>
<organism evidence="3 4">
    <name type="scientific">Nitrosotalea devaniterrae</name>
    <dbReference type="NCBI Taxonomy" id="1078905"/>
    <lineage>
        <taxon>Archaea</taxon>
        <taxon>Nitrososphaerota</taxon>
        <taxon>Nitrososphaeria</taxon>
        <taxon>Nitrosotaleales</taxon>
        <taxon>Nitrosotaleaceae</taxon>
        <taxon>Nitrosotalea</taxon>
    </lineage>
</organism>
<keyword evidence="4" id="KW-1185">Reference proteome</keyword>
<dbReference type="InterPro" id="IPR036259">
    <property type="entry name" value="MFS_trans_sf"/>
</dbReference>
<dbReference type="KEGG" id="ndv:NDEV_0040"/>
<feature type="transmembrane region" description="Helical" evidence="1">
    <location>
        <begin position="94"/>
        <end position="117"/>
    </location>
</feature>
<feature type="transmembrane region" description="Helical" evidence="1">
    <location>
        <begin position="234"/>
        <end position="256"/>
    </location>
</feature>
<dbReference type="EMBL" id="LN890280">
    <property type="protein sequence ID" value="CUR50805.1"/>
    <property type="molecule type" value="Genomic_DNA"/>
</dbReference>
<feature type="transmembrane region" description="Helical" evidence="1">
    <location>
        <begin position="363"/>
        <end position="381"/>
    </location>
</feature>
<keyword evidence="1" id="KW-0472">Membrane</keyword>
<feature type="transmembrane region" description="Helical" evidence="1">
    <location>
        <begin position="71"/>
        <end position="88"/>
    </location>
</feature>
<evidence type="ECO:0000259" key="2">
    <source>
        <dbReference type="PROSITE" id="PS50850"/>
    </source>
</evidence>